<evidence type="ECO:0000313" key="6">
    <source>
        <dbReference type="EMBL" id="QDH12862.1"/>
    </source>
</evidence>
<dbReference type="EMBL" id="CP038231">
    <property type="protein sequence ID" value="QDH12862.1"/>
    <property type="molecule type" value="Genomic_DNA"/>
</dbReference>
<dbReference type="Gene3D" id="1.20.1250.20">
    <property type="entry name" value="MFS general substrate transporter like domains"/>
    <property type="match status" value="2"/>
</dbReference>
<evidence type="ECO:0000313" key="7">
    <source>
        <dbReference type="Proteomes" id="UP000318709"/>
    </source>
</evidence>
<feature type="transmembrane region" description="Helical" evidence="5">
    <location>
        <begin position="439"/>
        <end position="461"/>
    </location>
</feature>
<keyword evidence="7" id="KW-1185">Reference proteome</keyword>
<feature type="transmembrane region" description="Helical" evidence="5">
    <location>
        <begin position="96"/>
        <end position="114"/>
    </location>
</feature>
<evidence type="ECO:0000256" key="1">
    <source>
        <dbReference type="ARBA" id="ARBA00022692"/>
    </source>
</evidence>
<feature type="transmembrane region" description="Helical" evidence="5">
    <location>
        <begin position="60"/>
        <end position="76"/>
    </location>
</feature>
<organism evidence="6 7">
    <name type="scientific">Formicincola oecophyllae</name>
    <dbReference type="NCBI Taxonomy" id="2558361"/>
    <lineage>
        <taxon>Bacteria</taxon>
        <taxon>Pseudomonadati</taxon>
        <taxon>Pseudomonadota</taxon>
        <taxon>Alphaproteobacteria</taxon>
        <taxon>Acetobacterales</taxon>
        <taxon>Acetobacteraceae</taxon>
        <taxon>Formicincola</taxon>
    </lineage>
</organism>
<feature type="transmembrane region" description="Helical" evidence="5">
    <location>
        <begin position="373"/>
        <end position="394"/>
    </location>
</feature>
<feature type="transmembrane region" description="Helical" evidence="5">
    <location>
        <begin position="328"/>
        <end position="353"/>
    </location>
</feature>
<keyword evidence="3 5" id="KW-0472">Membrane</keyword>
<dbReference type="OrthoDB" id="9772725at2"/>
<dbReference type="Pfam" id="PF07690">
    <property type="entry name" value="MFS_1"/>
    <property type="match status" value="1"/>
</dbReference>
<dbReference type="SUPFAM" id="SSF103473">
    <property type="entry name" value="MFS general substrate transporter"/>
    <property type="match status" value="1"/>
</dbReference>
<dbReference type="GO" id="GO:0022857">
    <property type="term" value="F:transmembrane transporter activity"/>
    <property type="evidence" value="ECO:0007669"/>
    <property type="project" value="InterPro"/>
</dbReference>
<dbReference type="AlphaFoldDB" id="A0A4Y6U699"/>
<feature type="transmembrane region" description="Helical" evidence="5">
    <location>
        <begin position="291"/>
        <end position="308"/>
    </location>
</feature>
<protein>
    <submittedName>
        <fullName evidence="6">MFS transporter</fullName>
    </submittedName>
</protein>
<dbReference type="RefSeq" id="WP_141442504.1">
    <property type="nucleotide sequence ID" value="NZ_CP038231.1"/>
</dbReference>
<feature type="transmembrane region" description="Helical" evidence="5">
    <location>
        <begin position="126"/>
        <end position="144"/>
    </location>
</feature>
<evidence type="ECO:0000256" key="5">
    <source>
        <dbReference type="SAM" id="Phobius"/>
    </source>
</evidence>
<feature type="transmembrane region" description="Helical" evidence="5">
    <location>
        <begin position="187"/>
        <end position="205"/>
    </location>
</feature>
<feature type="region of interest" description="Disordered" evidence="4">
    <location>
        <begin position="254"/>
        <end position="274"/>
    </location>
</feature>
<feature type="transmembrane region" description="Helical" evidence="5">
    <location>
        <begin position="467"/>
        <end position="488"/>
    </location>
</feature>
<dbReference type="InterPro" id="IPR011701">
    <property type="entry name" value="MFS"/>
</dbReference>
<evidence type="ECO:0000256" key="2">
    <source>
        <dbReference type="ARBA" id="ARBA00022989"/>
    </source>
</evidence>
<feature type="transmembrane region" description="Helical" evidence="5">
    <location>
        <begin position="150"/>
        <end position="175"/>
    </location>
</feature>
<keyword evidence="1 5" id="KW-0812">Transmembrane</keyword>
<sequence>MVELTPLQQDLPSPDALCSQPGPSPRHPKGLWYLVATEGALAFATFGLTSLFVTCLRSHVLLPSVAGQVWGLGAFQDSASALYGVTQGHTSAAFKAMAGALTALFMAALYAMPLLGSPLVDRSPHVAWPVLGGCALLALGYGLLAWPAAFLVGLALLLLGTACVGVLKMQVGALYAQLNDAMRAEAYQYYSLGVQVAGIAAPILAGCLADIAWGLAFLCSSLFTLVAMGLYALGLRTLAPHLVAQSAQPCTATTQTEAQLQTPGTAGGESIPTTPRGKSWFKAWPRLNRNVLLLLALVPVLALSAIPNEEIFDGYLLWGQERYSLTLLGWHLPVSTLLALDGAISTATGFLVIVGCRRWERWSGAAPTNRAQLVAGALLAALGSLCLAAGSWLQPAPHPVSLWWGVGFHSFNDIGFALIYGAGMALFSRLAPKGWGTTMISLFTMHVSLSSLAIGRLSGLVGVLGDGPFWCLHAAAPAAAAGLFLLMLPSGRQPAPAGGIQGQR</sequence>
<accession>A0A4Y6U699</accession>
<feature type="transmembrane region" description="Helical" evidence="5">
    <location>
        <begin position="406"/>
        <end position="427"/>
    </location>
</feature>
<feature type="transmembrane region" description="Helical" evidence="5">
    <location>
        <begin position="31"/>
        <end position="53"/>
    </location>
</feature>
<evidence type="ECO:0000256" key="4">
    <source>
        <dbReference type="SAM" id="MobiDB-lite"/>
    </source>
</evidence>
<dbReference type="Proteomes" id="UP000318709">
    <property type="component" value="Chromosome"/>
</dbReference>
<feature type="compositionally biased region" description="Polar residues" evidence="4">
    <location>
        <begin position="1"/>
        <end position="11"/>
    </location>
</feature>
<evidence type="ECO:0000256" key="3">
    <source>
        <dbReference type="ARBA" id="ARBA00023136"/>
    </source>
</evidence>
<keyword evidence="2 5" id="KW-1133">Transmembrane helix</keyword>
<name>A0A4Y6U699_9PROT</name>
<dbReference type="KEGG" id="swf:E3E12_00055"/>
<feature type="transmembrane region" description="Helical" evidence="5">
    <location>
        <begin position="211"/>
        <end position="233"/>
    </location>
</feature>
<proteinExistence type="predicted"/>
<dbReference type="InterPro" id="IPR036259">
    <property type="entry name" value="MFS_trans_sf"/>
</dbReference>
<gene>
    <name evidence="6" type="ORF">E3E12_00055</name>
</gene>
<reference evidence="6 7" key="1">
    <citation type="submission" date="2019-03" db="EMBL/GenBank/DDBJ databases">
        <title>The complete genome sequence of Swingsia_sp. F3b2 LMG30590(T).</title>
        <authorList>
            <person name="Chua K.-O."/>
            <person name="Chan K.-G."/>
            <person name="See-Too W.-S."/>
        </authorList>
    </citation>
    <scope>NUCLEOTIDE SEQUENCE [LARGE SCALE GENOMIC DNA]</scope>
    <source>
        <strain evidence="6 7">F3b2</strain>
    </source>
</reference>
<feature type="region of interest" description="Disordered" evidence="4">
    <location>
        <begin position="1"/>
        <end position="23"/>
    </location>
</feature>